<keyword evidence="3" id="KW-1185">Reference proteome</keyword>
<dbReference type="AlphaFoldDB" id="A0A318UV35"/>
<proteinExistence type="predicted"/>
<dbReference type="OrthoDB" id="1205067at2"/>
<sequence>MAGGKITEIAGGNIQTTVNNDFNVYGDTVQFNPGNKMNMNGDDSGVTFGNKPLDAPAVAGKGSVTKAYFAKKYEKKVVKSTEEYTVAKGDTQASIAKDKGVDKAEIPKKPVPGKKITIKSYENKFELKRIKSAILGSKIFLVAETTGLIDDNITFQIIGSNNTTFLKPGETASVLEGGAEKTEINAKVGAYVTKTEFETPEVFFKNKAVVEIEFKPKSDDTKKDWIKKINDSKEKAAFFHLTVKAQGEKEVTYSNEDDAIKGNSTDKGVFQNKADLWLKLKTCFCNRELEKDDLVSLGISDKKAGDFLDGMNAAIKNYEINTCIRIAHFVAQLKHESIEFTASKEIWGPTADQLNYEGNTNLGNTETGDGKKFMGRGLIQITGRANYTSYGTYKSVNFTDGENNLKMEQPLYAVDSAGWYWKVHLSPTNLNTYADDDDLIYVTYRINGGFNGYRDREKNLKKNLNAIGSCANKDLSTLGTYLLSTSKCNDSKDSVWKFANLLYGENDAHSGTETSKTAYSRYIVLANQALTPLKAKKKLTKNEEKQKTKLESQIATATERSQ</sequence>
<name>A0A318UV35_9SPHI</name>
<comment type="caution">
    <text evidence="2">The sequence shown here is derived from an EMBL/GenBank/DDBJ whole genome shotgun (WGS) entry which is preliminary data.</text>
</comment>
<gene>
    <name evidence="2" type="ORF">B0O44_10228</name>
</gene>
<dbReference type="InterPro" id="IPR052354">
    <property type="entry name" value="Cell_Wall_Dynamics_Protein"/>
</dbReference>
<dbReference type="RefSeq" id="WP_110827665.1">
    <property type="nucleotide sequence ID" value="NZ_QKLU01000002.1"/>
</dbReference>
<dbReference type="EMBL" id="QKLU01000002">
    <property type="protein sequence ID" value="PYF75479.1"/>
    <property type="molecule type" value="Genomic_DNA"/>
</dbReference>
<evidence type="ECO:0000256" key="1">
    <source>
        <dbReference type="SAM" id="MobiDB-lite"/>
    </source>
</evidence>
<protein>
    <submittedName>
        <fullName evidence="2">Putative chitinase</fullName>
    </submittedName>
</protein>
<dbReference type="Proteomes" id="UP000248198">
    <property type="component" value="Unassembled WGS sequence"/>
</dbReference>
<dbReference type="PANTHER" id="PTHR34408">
    <property type="entry name" value="FAMILY PROTEIN, PUTATIVE-RELATED"/>
    <property type="match status" value="1"/>
</dbReference>
<dbReference type="SUPFAM" id="SSF53955">
    <property type="entry name" value="Lysozyme-like"/>
    <property type="match status" value="1"/>
</dbReference>
<feature type="compositionally biased region" description="Polar residues" evidence="1">
    <location>
        <begin position="553"/>
        <end position="562"/>
    </location>
</feature>
<dbReference type="PANTHER" id="PTHR34408:SF2">
    <property type="entry name" value="CELL WALL-BINDING PROTEIN YWSB"/>
    <property type="match status" value="1"/>
</dbReference>
<dbReference type="Gene3D" id="1.10.530.10">
    <property type="match status" value="1"/>
</dbReference>
<feature type="compositionally biased region" description="Basic and acidic residues" evidence="1">
    <location>
        <begin position="540"/>
        <end position="550"/>
    </location>
</feature>
<feature type="region of interest" description="Disordered" evidence="1">
    <location>
        <begin position="537"/>
        <end position="562"/>
    </location>
</feature>
<evidence type="ECO:0000313" key="3">
    <source>
        <dbReference type="Proteomes" id="UP000248198"/>
    </source>
</evidence>
<evidence type="ECO:0000313" key="2">
    <source>
        <dbReference type="EMBL" id="PYF75479.1"/>
    </source>
</evidence>
<reference evidence="2 3" key="1">
    <citation type="submission" date="2018-06" db="EMBL/GenBank/DDBJ databases">
        <title>Genomic Encyclopedia of Archaeal and Bacterial Type Strains, Phase II (KMG-II): from individual species to whole genera.</title>
        <authorList>
            <person name="Goeker M."/>
        </authorList>
    </citation>
    <scope>NUCLEOTIDE SEQUENCE [LARGE SCALE GENOMIC DNA]</scope>
    <source>
        <strain evidence="2 3">DSM 27372</strain>
    </source>
</reference>
<organism evidence="2 3">
    <name type="scientific">Pedobacter nutrimenti</name>
    <dbReference type="NCBI Taxonomy" id="1241337"/>
    <lineage>
        <taxon>Bacteria</taxon>
        <taxon>Pseudomonadati</taxon>
        <taxon>Bacteroidota</taxon>
        <taxon>Sphingobacteriia</taxon>
        <taxon>Sphingobacteriales</taxon>
        <taxon>Sphingobacteriaceae</taxon>
        <taxon>Pedobacter</taxon>
    </lineage>
</organism>
<dbReference type="InterPro" id="IPR023346">
    <property type="entry name" value="Lysozyme-like_dom_sf"/>
</dbReference>
<accession>A0A318UV35</accession>